<comment type="cofactor">
    <cofactor evidence="1">
        <name>Mn(2+)</name>
        <dbReference type="ChEBI" id="CHEBI:29035"/>
    </cofactor>
</comment>
<dbReference type="GO" id="GO:0046872">
    <property type="term" value="F:metal ion binding"/>
    <property type="evidence" value="ECO:0007669"/>
    <property type="project" value="UniProtKB-KW"/>
</dbReference>
<gene>
    <name evidence="8" type="ORF">EVB03_01995</name>
</gene>
<comment type="cofactor">
    <cofactor evidence="2">
        <name>Mg(2+)</name>
        <dbReference type="ChEBI" id="CHEBI:18420"/>
    </cofactor>
</comment>
<dbReference type="SUPFAM" id="SSF55811">
    <property type="entry name" value="Nudix"/>
    <property type="match status" value="1"/>
</dbReference>
<evidence type="ECO:0000256" key="4">
    <source>
        <dbReference type="ARBA" id="ARBA00022801"/>
    </source>
</evidence>
<accession>A0A520MIH1</accession>
<dbReference type="AlphaFoldDB" id="A0A520MIH1"/>
<dbReference type="PROSITE" id="PS51462">
    <property type="entry name" value="NUDIX"/>
    <property type="match status" value="1"/>
</dbReference>
<dbReference type="InterPro" id="IPR015797">
    <property type="entry name" value="NUDIX_hydrolase-like_dom_sf"/>
</dbReference>
<dbReference type="EMBL" id="SHBP01000002">
    <property type="protein sequence ID" value="RZO21025.1"/>
    <property type="molecule type" value="Genomic_DNA"/>
</dbReference>
<dbReference type="GO" id="GO:0016818">
    <property type="term" value="F:hydrolase activity, acting on acid anhydrides, in phosphorus-containing anhydrides"/>
    <property type="evidence" value="ECO:0007669"/>
    <property type="project" value="InterPro"/>
</dbReference>
<keyword evidence="4 8" id="KW-0378">Hydrolase</keyword>
<dbReference type="Pfam" id="PF00293">
    <property type="entry name" value="NUDIX"/>
    <property type="match status" value="1"/>
</dbReference>
<proteinExistence type="predicted"/>
<dbReference type="InterPro" id="IPR039121">
    <property type="entry name" value="NUDT19"/>
</dbReference>
<dbReference type="Proteomes" id="UP000315889">
    <property type="component" value="Unassembled WGS sequence"/>
</dbReference>
<keyword evidence="6" id="KW-0464">Manganese</keyword>
<dbReference type="InterPro" id="IPR000086">
    <property type="entry name" value="NUDIX_hydrolase_dom"/>
</dbReference>
<evidence type="ECO:0000256" key="5">
    <source>
        <dbReference type="ARBA" id="ARBA00022842"/>
    </source>
</evidence>
<feature type="domain" description="Nudix hydrolase" evidence="7">
    <location>
        <begin position="7"/>
        <end position="152"/>
    </location>
</feature>
<evidence type="ECO:0000256" key="6">
    <source>
        <dbReference type="ARBA" id="ARBA00023211"/>
    </source>
</evidence>
<evidence type="ECO:0000256" key="3">
    <source>
        <dbReference type="ARBA" id="ARBA00022723"/>
    </source>
</evidence>
<evidence type="ECO:0000256" key="2">
    <source>
        <dbReference type="ARBA" id="ARBA00001946"/>
    </source>
</evidence>
<evidence type="ECO:0000256" key="1">
    <source>
        <dbReference type="ARBA" id="ARBA00001936"/>
    </source>
</evidence>
<keyword evidence="5" id="KW-0460">Magnesium</keyword>
<keyword evidence="3" id="KW-0479">Metal-binding</keyword>
<dbReference type="PANTHER" id="PTHR12318">
    <property type="entry name" value="TESTOSTERONE-REGULATED PROTEIN RP2"/>
    <property type="match status" value="1"/>
</dbReference>
<protein>
    <submittedName>
        <fullName evidence="8">NUDIX hydrolase</fullName>
    </submittedName>
</protein>
<organism evidence="8 9">
    <name type="scientific">SAR92 clade bacterium</name>
    <dbReference type="NCBI Taxonomy" id="2315479"/>
    <lineage>
        <taxon>Bacteria</taxon>
        <taxon>Pseudomonadati</taxon>
        <taxon>Pseudomonadota</taxon>
        <taxon>Gammaproteobacteria</taxon>
        <taxon>Cellvibrionales</taxon>
        <taxon>Porticoccaceae</taxon>
        <taxon>SAR92 clade</taxon>
    </lineage>
</organism>
<evidence type="ECO:0000313" key="9">
    <source>
        <dbReference type="Proteomes" id="UP000315889"/>
    </source>
</evidence>
<dbReference type="Gene3D" id="3.90.79.10">
    <property type="entry name" value="Nucleoside Triphosphate Pyrophosphohydrolase"/>
    <property type="match status" value="2"/>
</dbReference>
<name>A0A520MIH1_9GAMM</name>
<comment type="caution">
    <text evidence="8">The sequence shown here is derived from an EMBL/GenBank/DDBJ whole genome shotgun (WGS) entry which is preliminary data.</text>
</comment>
<evidence type="ECO:0000259" key="7">
    <source>
        <dbReference type="PROSITE" id="PS51462"/>
    </source>
</evidence>
<reference evidence="8 9" key="1">
    <citation type="submission" date="2019-02" db="EMBL/GenBank/DDBJ databases">
        <title>Prokaryotic population dynamics and viral predation in marine succession experiment using metagenomics: the confinement effect.</title>
        <authorList>
            <person name="Haro-Moreno J.M."/>
            <person name="Rodriguez-Valera F."/>
            <person name="Lopez-Perez M."/>
        </authorList>
    </citation>
    <scope>NUCLEOTIDE SEQUENCE [LARGE SCALE GENOMIC DNA]</scope>
    <source>
        <strain evidence="8">MED-G170</strain>
    </source>
</reference>
<sequence length="237" mass="26166">MTEQAPLIRLAATAVLLRNSDQGLETLLLRRNAKLAFAGGAWVFPGGAIDEPEIEAADSEEKAARLATVREVEEECGLTVAPQDLVHFCNWTTPEGEARRFATWFFAAQAKNNSEDVLIDGGEIHEFKWIKPQEAMDLHHLGELTLMPPTYLSMSLISHYNTAEVACQSLAERTPYSVTPRLCQLDGQMICLYPGDAGYLSNDPTIDGPRHRTFFTSKGMIYSHSGENVGVVPMDQP</sequence>
<dbReference type="CDD" id="cd18870">
    <property type="entry name" value="NUDIX_AcylCoAdiphos_Nudt19"/>
    <property type="match status" value="1"/>
</dbReference>
<evidence type="ECO:0000313" key="8">
    <source>
        <dbReference type="EMBL" id="RZO21025.1"/>
    </source>
</evidence>
<dbReference type="PANTHER" id="PTHR12318:SF0">
    <property type="entry name" value="ACYL-COENZYME A DIPHOSPHATASE NUDT19"/>
    <property type="match status" value="1"/>
</dbReference>